<dbReference type="Pfam" id="PF02598">
    <property type="entry name" value="Methyltrn_RNA_3"/>
    <property type="match status" value="1"/>
</dbReference>
<dbReference type="InterPro" id="IPR003750">
    <property type="entry name" value="Put_MeTrfase-C9orf114-like"/>
</dbReference>
<name>A0A7C2YTQ8_9CREN</name>
<organism evidence="1">
    <name type="scientific">Fervidicoccus fontis</name>
    <dbReference type="NCBI Taxonomy" id="683846"/>
    <lineage>
        <taxon>Archaea</taxon>
        <taxon>Thermoproteota</taxon>
        <taxon>Thermoprotei</taxon>
        <taxon>Fervidicoccales</taxon>
        <taxon>Fervidicoccaceae</taxon>
        <taxon>Fervidicoccus</taxon>
    </lineage>
</organism>
<reference evidence="1" key="1">
    <citation type="journal article" date="2020" name="mSystems">
        <title>Genome- and Community-Level Interaction Insights into Carbon Utilization and Element Cycling Functions of Hydrothermarchaeota in Hydrothermal Sediment.</title>
        <authorList>
            <person name="Zhou Z."/>
            <person name="Liu Y."/>
            <person name="Xu W."/>
            <person name="Pan J."/>
            <person name="Luo Z.H."/>
            <person name="Li M."/>
        </authorList>
    </citation>
    <scope>NUCLEOTIDE SEQUENCE [LARGE SCALE GENOMIC DNA]</scope>
    <source>
        <strain evidence="1">SpSt-1259</strain>
    </source>
</reference>
<dbReference type="Gene3D" id="3.40.1280.10">
    <property type="match status" value="1"/>
</dbReference>
<dbReference type="PANTHER" id="PTHR12150">
    <property type="entry name" value="CLASS IV SAM-BINDING METHYLTRANSFERASE-RELATED"/>
    <property type="match status" value="1"/>
</dbReference>
<gene>
    <name evidence="1" type="ORF">ENO36_04315</name>
</gene>
<dbReference type="EMBL" id="DSFE01000094">
    <property type="protein sequence ID" value="HEU98058.1"/>
    <property type="molecule type" value="Genomic_DNA"/>
</dbReference>
<sequence length="313" mass="36523">MRKRWRRKRKEEWKEGQCENLLKLLFLGKGGEAYIDLEILLPYCTLENEPDLLRETLKSNMIARYSSIFKVSKILLYNSRKMLECKEQKERLTLYLTFFRTPPYLRKKIFGKRKELRYSGIAYPLQTPTHTLKSKPQIGEIREGLVLRVKHGKALVEVGLKAPISVNLDSFEAIEGKTVFLKVSSVSPLKLELTNRPKDWIGYEIEDAGRLESYLRRIKGERTVIGTSRKGEPVWENWKKIEESMKKTDRKVTIVFGEPYRGIYEIAKDLSINTDDFFDGIYNFVKDQGTKTIRTEEAIPIVLSVIHFINVHS</sequence>
<accession>A0A7C2YTQ8</accession>
<dbReference type="InterPro" id="IPR029026">
    <property type="entry name" value="tRNA_m1G_MTases_N"/>
</dbReference>
<dbReference type="Proteomes" id="UP000885664">
    <property type="component" value="Unassembled WGS sequence"/>
</dbReference>
<dbReference type="InterPro" id="IPR029028">
    <property type="entry name" value="Alpha/beta_knot_MTases"/>
</dbReference>
<evidence type="ECO:0000313" key="1">
    <source>
        <dbReference type="EMBL" id="HEU98058.1"/>
    </source>
</evidence>
<protein>
    <recommendedName>
        <fullName evidence="2">RNA-binding protein</fullName>
    </recommendedName>
</protein>
<dbReference type="SUPFAM" id="SSF75217">
    <property type="entry name" value="alpha/beta knot"/>
    <property type="match status" value="1"/>
</dbReference>
<dbReference type="InterPro" id="IPR012340">
    <property type="entry name" value="NA-bd_OB-fold"/>
</dbReference>
<dbReference type="AlphaFoldDB" id="A0A7C2YTQ8"/>
<comment type="caution">
    <text evidence="1">The sequence shown here is derived from an EMBL/GenBank/DDBJ whole genome shotgun (WGS) entry which is preliminary data.</text>
</comment>
<dbReference type="PANTHER" id="PTHR12150:SF13">
    <property type="entry name" value="METHYLTRANSFERASE C9ORF114-RELATED"/>
    <property type="match status" value="1"/>
</dbReference>
<evidence type="ECO:0008006" key="2">
    <source>
        <dbReference type="Google" id="ProtNLM"/>
    </source>
</evidence>
<proteinExistence type="predicted"/>
<dbReference type="Gene3D" id="2.40.50.140">
    <property type="entry name" value="Nucleic acid-binding proteins"/>
    <property type="match status" value="1"/>
</dbReference>
<dbReference type="CDD" id="cd18086">
    <property type="entry name" value="HsC9orf114-like"/>
    <property type="match status" value="1"/>
</dbReference>